<gene>
    <name evidence="1" type="ORF">HNQ37_001007</name>
</gene>
<protein>
    <submittedName>
        <fullName evidence="1">Transposase-like protein</fullName>
    </submittedName>
</protein>
<accession>A0A841C6M1</accession>
<evidence type="ECO:0000313" key="1">
    <source>
        <dbReference type="EMBL" id="MBB5888115.1"/>
    </source>
</evidence>
<name>A0A841C6M1_9LACT</name>
<comment type="caution">
    <text evidence="1">The sequence shown here is derived from an EMBL/GenBank/DDBJ whole genome shotgun (WGS) entry which is preliminary data.</text>
</comment>
<reference evidence="1 2" key="1">
    <citation type="submission" date="2020-08" db="EMBL/GenBank/DDBJ databases">
        <title>Genomic Encyclopedia of Type Strains, Phase IV (KMG-IV): sequencing the most valuable type-strain genomes for metagenomic binning, comparative biology and taxonomic classification.</title>
        <authorList>
            <person name="Goeker M."/>
        </authorList>
    </citation>
    <scope>NUCLEOTIDE SEQUENCE [LARGE SCALE GENOMIC DNA]</scope>
    <source>
        <strain evidence="1 2">DSM 14925</strain>
    </source>
</reference>
<dbReference type="PANTHER" id="PTHR33795">
    <property type="entry name" value="INSERTION ELEMENT IS150 PROTEIN INSJ"/>
    <property type="match status" value="1"/>
</dbReference>
<dbReference type="Gene3D" id="1.10.10.10">
    <property type="entry name" value="Winged helix-like DNA-binding domain superfamily/Winged helix DNA-binding domain"/>
    <property type="match status" value="1"/>
</dbReference>
<dbReference type="InterPro" id="IPR036388">
    <property type="entry name" value="WH-like_DNA-bd_sf"/>
</dbReference>
<dbReference type="GO" id="GO:0043565">
    <property type="term" value="F:sequence-specific DNA binding"/>
    <property type="evidence" value="ECO:0007669"/>
    <property type="project" value="InterPro"/>
</dbReference>
<keyword evidence="2" id="KW-1185">Reference proteome</keyword>
<dbReference type="PANTHER" id="PTHR33795:SF1">
    <property type="entry name" value="INSERTION ELEMENT IS150 PROTEIN INSJ"/>
    <property type="match status" value="1"/>
</dbReference>
<dbReference type="Proteomes" id="UP000562464">
    <property type="component" value="Unassembled WGS sequence"/>
</dbReference>
<dbReference type="InterPro" id="IPR052057">
    <property type="entry name" value="IS150/IS1296_orfA-like"/>
</dbReference>
<dbReference type="SUPFAM" id="SSF48295">
    <property type="entry name" value="TrpR-like"/>
    <property type="match status" value="1"/>
</dbReference>
<proteinExistence type="predicted"/>
<organism evidence="1 2">
    <name type="scientific">Lactovum miscens</name>
    <dbReference type="NCBI Taxonomy" id="190387"/>
    <lineage>
        <taxon>Bacteria</taxon>
        <taxon>Bacillati</taxon>
        <taxon>Bacillota</taxon>
        <taxon>Bacilli</taxon>
        <taxon>Lactobacillales</taxon>
        <taxon>Streptococcaceae</taxon>
        <taxon>Lactovum</taxon>
    </lineage>
</organism>
<dbReference type="InterPro" id="IPR010921">
    <property type="entry name" value="Trp_repressor/repl_initiator"/>
</dbReference>
<dbReference type="AlphaFoldDB" id="A0A841C6M1"/>
<dbReference type="EMBL" id="JACHHV010000015">
    <property type="protein sequence ID" value="MBB5888115.1"/>
    <property type="molecule type" value="Genomic_DNA"/>
</dbReference>
<sequence>MAKYSFEFKFKVVQDYLNGIGGTPFLAQKYHMKGHQLIENWVHSYQSYGIQGLERKRQHTAYSTPFKLNAVITSEKSYQTLAHELRLNNPALLTRWVLDYRQK</sequence>
<evidence type="ECO:0000313" key="2">
    <source>
        <dbReference type="Proteomes" id="UP000562464"/>
    </source>
</evidence>
<feature type="non-terminal residue" evidence="1">
    <location>
        <position position="103"/>
    </location>
</feature>